<proteinExistence type="predicted"/>
<dbReference type="InterPro" id="IPR021695">
    <property type="entry name" value="Phage_KPP10_Orf10"/>
</dbReference>
<dbReference type="EMBL" id="BK015968">
    <property type="protein sequence ID" value="DAF87763.1"/>
    <property type="molecule type" value="Genomic_DNA"/>
</dbReference>
<evidence type="ECO:0008006" key="2">
    <source>
        <dbReference type="Google" id="ProtNLM"/>
    </source>
</evidence>
<sequence>MNGALTTYSFSDVVGSIHCGLMEDYVFTGKGVGSITISKSTERTVHDIAADGSVMVSKVPGNNGTVSIEVQQSSPLNEWLYAWFQKLWNSPTSKWASTTILIRNGHLGRTHVCVGVSPSKESDSTYQAQGNRVTWNLMCADIVNNPI</sequence>
<accession>A0A8S5U002</accession>
<dbReference type="Pfam" id="PF11681">
    <property type="entry name" value="Phage_Tube_PhiTE"/>
    <property type="match status" value="1"/>
</dbReference>
<protein>
    <recommendedName>
        <fullName evidence="2">DUF3277 family protein</fullName>
    </recommendedName>
</protein>
<reference evidence="1" key="1">
    <citation type="journal article" date="2021" name="Proc. Natl. Acad. Sci. U.S.A.">
        <title>A Catalog of Tens of Thousands of Viruses from Human Metagenomes Reveals Hidden Associations with Chronic Diseases.</title>
        <authorList>
            <person name="Tisza M.J."/>
            <person name="Buck C.B."/>
        </authorList>
    </citation>
    <scope>NUCLEOTIDE SEQUENCE</scope>
    <source>
        <strain evidence="1">CtCuC1</strain>
    </source>
</reference>
<organism evidence="1">
    <name type="scientific">Myoviridae sp. ctCuC1</name>
    <dbReference type="NCBI Taxonomy" id="2825055"/>
    <lineage>
        <taxon>Viruses</taxon>
        <taxon>Duplodnaviria</taxon>
        <taxon>Heunggongvirae</taxon>
        <taxon>Uroviricota</taxon>
        <taxon>Caudoviricetes</taxon>
    </lineage>
</organism>
<evidence type="ECO:0000313" key="1">
    <source>
        <dbReference type="EMBL" id="DAF87763.1"/>
    </source>
</evidence>
<name>A0A8S5U002_9CAUD</name>